<dbReference type="InterPro" id="IPR011257">
    <property type="entry name" value="DNA_glycosylase"/>
</dbReference>
<dbReference type="InterPro" id="IPR003265">
    <property type="entry name" value="HhH-GPD_domain"/>
</dbReference>
<dbReference type="SMART" id="SM00478">
    <property type="entry name" value="ENDO3c"/>
    <property type="match status" value="1"/>
</dbReference>
<dbReference type="CDD" id="cd00056">
    <property type="entry name" value="ENDO3c"/>
    <property type="match status" value="1"/>
</dbReference>
<organism evidence="5 6">
    <name type="scientific">Neofusicoccum ribis</name>
    <dbReference type="NCBI Taxonomy" id="45134"/>
    <lineage>
        <taxon>Eukaryota</taxon>
        <taxon>Fungi</taxon>
        <taxon>Dikarya</taxon>
        <taxon>Ascomycota</taxon>
        <taxon>Pezizomycotina</taxon>
        <taxon>Dothideomycetes</taxon>
        <taxon>Dothideomycetes incertae sedis</taxon>
        <taxon>Botryosphaeriales</taxon>
        <taxon>Botryosphaeriaceae</taxon>
        <taxon>Neofusicoccum</taxon>
    </lineage>
</organism>
<evidence type="ECO:0000256" key="2">
    <source>
        <dbReference type="ARBA" id="ARBA00023204"/>
    </source>
</evidence>
<dbReference type="Gene3D" id="1.10.340.30">
    <property type="entry name" value="Hypothetical protein, domain 2"/>
    <property type="match status" value="1"/>
</dbReference>
<dbReference type="InterPro" id="IPR051912">
    <property type="entry name" value="Alkylbase_DNA_Glycosylase/TA"/>
</dbReference>
<evidence type="ECO:0000256" key="1">
    <source>
        <dbReference type="ARBA" id="ARBA00022763"/>
    </source>
</evidence>
<feature type="domain" description="HhH-GPD" evidence="4">
    <location>
        <begin position="219"/>
        <end position="375"/>
    </location>
</feature>
<comment type="caution">
    <text evidence="5">The sequence shown here is derived from an EMBL/GenBank/DDBJ whole genome shotgun (WGS) entry which is preliminary data.</text>
</comment>
<evidence type="ECO:0000313" key="6">
    <source>
        <dbReference type="Proteomes" id="UP001521116"/>
    </source>
</evidence>
<feature type="region of interest" description="Disordered" evidence="3">
    <location>
        <begin position="1"/>
        <end position="138"/>
    </location>
</feature>
<dbReference type="PANTHER" id="PTHR43003:SF5">
    <property type="entry name" value="DNA-3-METHYLADENINE GLYCOSYLASE"/>
    <property type="match status" value="1"/>
</dbReference>
<sequence>MSPAIAESKATSAKPKPKKSPGKPTTTAQPASKKRGRPKSANTAAQLSNNNPSPPPAEPTNTETNVFVTPLTPTNKRRKTAADNASPLKPPPFTPTPSAVGLIASSSPLANGAVAKPSKPRLAEPHATNAPLSTPGGSRVVAYTSDVPDASEIAPAEEAGVTLKPTTTTENLLEQACSHLIKVDPRLRTVIEKHPCKIFSPEGLQEDVDPFKALVSGILAQQVSGAAAKSIKNKFIALFPNPTDSPSFFPSPTQVAAADLSLLRTAGLSGRKAEYVSGLAEKFASGELSAQMLVQASDAEVLERLVAVRGLGRWSVEMFACFALKRMDVFSTGDLGVQRGMAAWLGKDVAKLKSSGKGGKWKYLSEKEMLDHSARFAPYR</sequence>
<evidence type="ECO:0000256" key="3">
    <source>
        <dbReference type="SAM" id="MobiDB-lite"/>
    </source>
</evidence>
<dbReference type="Pfam" id="PF00730">
    <property type="entry name" value="HhH-GPD"/>
    <property type="match status" value="1"/>
</dbReference>
<evidence type="ECO:0000313" key="5">
    <source>
        <dbReference type="EMBL" id="KAL1629685.1"/>
    </source>
</evidence>
<gene>
    <name evidence="5" type="primary">MAG1</name>
    <name evidence="5" type="ORF">SLS56_005339</name>
</gene>
<proteinExistence type="predicted"/>
<dbReference type="Proteomes" id="UP001521116">
    <property type="component" value="Unassembled WGS sequence"/>
</dbReference>
<evidence type="ECO:0000259" key="4">
    <source>
        <dbReference type="SMART" id="SM00478"/>
    </source>
</evidence>
<reference evidence="5 6" key="1">
    <citation type="submission" date="2024-02" db="EMBL/GenBank/DDBJ databases">
        <title>De novo assembly and annotation of 12 fungi associated with fruit tree decline syndrome in Ontario, Canada.</title>
        <authorList>
            <person name="Sulman M."/>
            <person name="Ellouze W."/>
            <person name="Ilyukhin E."/>
        </authorList>
    </citation>
    <scope>NUCLEOTIDE SEQUENCE [LARGE SCALE GENOMIC DNA]</scope>
    <source>
        <strain evidence="5 6">M1-105</strain>
    </source>
</reference>
<dbReference type="PANTHER" id="PTHR43003">
    <property type="entry name" value="DNA-3-METHYLADENINE GLYCOSYLASE"/>
    <property type="match status" value="1"/>
</dbReference>
<accession>A0ABR3STY1</accession>
<dbReference type="EMBL" id="JAJVDC020000053">
    <property type="protein sequence ID" value="KAL1629685.1"/>
    <property type="molecule type" value="Genomic_DNA"/>
</dbReference>
<dbReference type="SUPFAM" id="SSF48150">
    <property type="entry name" value="DNA-glycosylase"/>
    <property type="match status" value="1"/>
</dbReference>
<keyword evidence="1" id="KW-0227">DNA damage</keyword>
<dbReference type="Gene3D" id="1.10.1670.40">
    <property type="match status" value="1"/>
</dbReference>
<name>A0ABR3STY1_9PEZI</name>
<keyword evidence="2" id="KW-0234">DNA repair</keyword>
<keyword evidence="6" id="KW-1185">Reference proteome</keyword>
<protein>
    <submittedName>
        <fullName evidence="5">3-methyladenine DNA glycosylase</fullName>
    </submittedName>
</protein>